<dbReference type="Gene3D" id="2.30.29.30">
    <property type="entry name" value="Pleckstrin-homology domain (PH domain)/Phosphotyrosine-binding domain (PTB)"/>
    <property type="match status" value="1"/>
</dbReference>
<comment type="caution">
    <text evidence="7">The sequence shown here is derived from an EMBL/GenBank/DDBJ whole genome shotgun (WGS) entry which is preliminary data.</text>
</comment>
<dbReference type="PANTHER" id="PTHR46572">
    <property type="entry name" value="RHO1 GDP-GTP EXCHANGE PROTEIN 1-RELATED"/>
    <property type="match status" value="1"/>
</dbReference>
<evidence type="ECO:0008006" key="9">
    <source>
        <dbReference type="Google" id="ProtNLM"/>
    </source>
</evidence>
<name>A0A8H3A784_9AGAM</name>
<evidence type="ECO:0000259" key="4">
    <source>
        <dbReference type="PROSITE" id="PS50003"/>
    </source>
</evidence>
<evidence type="ECO:0000256" key="1">
    <source>
        <dbReference type="ARBA" id="ARBA00022553"/>
    </source>
</evidence>
<evidence type="ECO:0000256" key="3">
    <source>
        <dbReference type="SAM" id="MobiDB-lite"/>
    </source>
</evidence>
<proteinExistence type="predicted"/>
<keyword evidence="2" id="KW-0344">Guanine-nucleotide releasing factor</keyword>
<evidence type="ECO:0000313" key="8">
    <source>
        <dbReference type="Proteomes" id="UP000663846"/>
    </source>
</evidence>
<dbReference type="SMART" id="SM00036">
    <property type="entry name" value="CNH"/>
    <property type="match status" value="1"/>
</dbReference>
<dbReference type="InterPro" id="IPR011993">
    <property type="entry name" value="PH-like_dom_sf"/>
</dbReference>
<dbReference type="InterPro" id="IPR035899">
    <property type="entry name" value="DBL_dom_sf"/>
</dbReference>
<dbReference type="SUPFAM" id="SSF48065">
    <property type="entry name" value="DBL homology domain (DH-domain)"/>
    <property type="match status" value="1"/>
</dbReference>
<dbReference type="Gene3D" id="1.20.900.10">
    <property type="entry name" value="Dbl homology (DH) domain"/>
    <property type="match status" value="1"/>
</dbReference>
<dbReference type="SUPFAM" id="SSF50729">
    <property type="entry name" value="PH domain-like"/>
    <property type="match status" value="1"/>
</dbReference>
<accession>A0A8H3A784</accession>
<dbReference type="Pfam" id="PF00780">
    <property type="entry name" value="CNH"/>
    <property type="match status" value="1"/>
</dbReference>
<dbReference type="PROSITE" id="PS50003">
    <property type="entry name" value="PH_DOMAIN"/>
    <property type="match status" value="1"/>
</dbReference>
<dbReference type="InterPro" id="IPR036388">
    <property type="entry name" value="WH-like_DNA-bd_sf"/>
</dbReference>
<gene>
    <name evidence="7" type="ORF">RDB_LOCUS58657</name>
</gene>
<dbReference type="Pfam" id="PF15405">
    <property type="entry name" value="PH_5"/>
    <property type="match status" value="2"/>
</dbReference>
<dbReference type="AlphaFoldDB" id="A0A8H3A784"/>
<protein>
    <recommendedName>
        <fullName evidence="9">Rho1 guanine nucleotide exchange factor 1 [Schizosaccharomyces pombe 972h-]</fullName>
    </recommendedName>
</protein>
<feature type="compositionally biased region" description="Polar residues" evidence="3">
    <location>
        <begin position="31"/>
        <end position="52"/>
    </location>
</feature>
<dbReference type="PANTHER" id="PTHR46572:SF2">
    <property type="entry name" value="RHO1 GDP-GTP EXCHANGE PROTEIN 1-RELATED"/>
    <property type="match status" value="1"/>
</dbReference>
<evidence type="ECO:0000259" key="5">
    <source>
        <dbReference type="PROSITE" id="PS50010"/>
    </source>
</evidence>
<reference evidence="7" key="1">
    <citation type="submission" date="2021-01" db="EMBL/GenBank/DDBJ databases">
        <authorList>
            <person name="Kaushik A."/>
        </authorList>
    </citation>
    <scope>NUCLEOTIDE SEQUENCE</scope>
    <source>
        <strain evidence="7">AG1-1C</strain>
    </source>
</reference>
<dbReference type="InterPro" id="IPR041675">
    <property type="entry name" value="PH_5"/>
</dbReference>
<dbReference type="InterPro" id="IPR052233">
    <property type="entry name" value="Rho-type_GEFs"/>
</dbReference>
<dbReference type="Gene3D" id="1.10.10.10">
    <property type="entry name" value="Winged helix-like DNA-binding domain superfamily/Winged helix DNA-binding domain"/>
    <property type="match status" value="1"/>
</dbReference>
<dbReference type="Proteomes" id="UP000663846">
    <property type="component" value="Unassembled WGS sequence"/>
</dbReference>
<feature type="domain" description="CNH" evidence="6">
    <location>
        <begin position="649"/>
        <end position="951"/>
    </location>
</feature>
<evidence type="ECO:0000313" key="7">
    <source>
        <dbReference type="EMBL" id="CAE6403729.1"/>
    </source>
</evidence>
<dbReference type="GO" id="GO:0005085">
    <property type="term" value="F:guanyl-nucleotide exchange factor activity"/>
    <property type="evidence" value="ECO:0007669"/>
    <property type="project" value="UniProtKB-KW"/>
</dbReference>
<organism evidence="7 8">
    <name type="scientific">Rhizoctonia solani</name>
    <dbReference type="NCBI Taxonomy" id="456999"/>
    <lineage>
        <taxon>Eukaryota</taxon>
        <taxon>Fungi</taxon>
        <taxon>Dikarya</taxon>
        <taxon>Basidiomycota</taxon>
        <taxon>Agaricomycotina</taxon>
        <taxon>Agaricomycetes</taxon>
        <taxon>Cantharellales</taxon>
        <taxon>Ceratobasidiaceae</taxon>
        <taxon>Rhizoctonia</taxon>
    </lineage>
</organism>
<dbReference type="SMART" id="SM00049">
    <property type="entry name" value="DEP"/>
    <property type="match status" value="1"/>
</dbReference>
<feature type="region of interest" description="Disordered" evidence="3">
    <location>
        <begin position="954"/>
        <end position="974"/>
    </location>
</feature>
<feature type="region of interest" description="Disordered" evidence="3">
    <location>
        <begin position="1"/>
        <end position="62"/>
    </location>
</feature>
<sequence>MESVSPVPVGDNKGTTERREHTYANWIGNIPSGQNGYMSTSEGPTHPSTTAPQPRKHAKSRRRPLVYPALLSRVAKEFYKRVSLTDFTRGGLTHAATFNGLEAVTLIAHIIKTSDRSLALLLGRALGAQRFFHDVRYYRQLCDSPVEIYQFTNLSRNTTRIENRKSTVRPDPLNPSKGSKFGAGSTNGDANASGEGGPVLLPSGVFTILTKCYSPTCSKDRVCYSSSRPRRLELDQKYPACHQHHISNVAFGSILNTTTTTQLLEDNSNERIEHNLKVPSQIWPHSATDGVNDQENKRRKAIQEIIYAECSFVQDLEYLRDHWMEPLRTQEIIPPNRRTYFVRQVFWNIEEILDVNRRFCAVLTTRQKVAHDVEFIGGVFLEMAPHFRLFARYDKHRIWAEHELEKEKLSNPVFTSFTEKVEQLPASRGLELTRYLIKPTVHLAHLLHLLNVVLEYTPEGGRDQVMIPRAIDTIHKFLAKVNEDSESTLLQLNKELIFGPGEEVDLGLNDEQRQLIYKGRFKHRGGVIKGNDDLQAFLLDHTLLIAKSKKGDKCEQLKLFKRPIPLELLTVSVPDEDEGPFFKSDSQKHRYQLAFSHLGREGYRLTLWAPTFSDRNEWVENITVRQRAVREQRRVFTTYPLSGRVFTDAVKVNCAVLYGESVSSSKQELKVDEKVADHGQRIAYGTEEGVYLQSLYGGRPSKYLDLPDVQQIDILEEYQLLIVLSGGTVFTCSLSAPNIGNPMTYKIALHVSFFTVGYCLNRTLICIAGVNTPEGTTIRIKEIYAIVHGIGMLIFKESICEALEAFKELHIPTGAHSFRFLETQLCIMCTKGFKMLNFNTLEIYSLLDPTDPSLDFVRCKDVHALSMYQIDGLFLLCYTEFAFYVYDAGRRSRNDMIIRWEGTPTAFALQYPYIMAFDQMFVEIRHVENGSLVQIIRGNNLRLLYADTQLPNIDSTSPKSSNRSGSSLSTQDLQGRAKRDEIILASDDGVMTVQLSGLLPLTSNKLLATNV</sequence>
<dbReference type="InterPro" id="IPR000591">
    <property type="entry name" value="DEP_dom"/>
</dbReference>
<dbReference type="Pfam" id="PF00621">
    <property type="entry name" value="RhoGEF"/>
    <property type="match status" value="1"/>
</dbReference>
<dbReference type="InterPro" id="IPR001180">
    <property type="entry name" value="CNH_dom"/>
</dbReference>
<dbReference type="PROSITE" id="PS50219">
    <property type="entry name" value="CNH"/>
    <property type="match status" value="1"/>
</dbReference>
<dbReference type="EMBL" id="CAJMWS010000305">
    <property type="protein sequence ID" value="CAE6403729.1"/>
    <property type="molecule type" value="Genomic_DNA"/>
</dbReference>
<feature type="region of interest" description="Disordered" evidence="3">
    <location>
        <begin position="161"/>
        <end position="195"/>
    </location>
</feature>
<dbReference type="SMART" id="SM00325">
    <property type="entry name" value="RhoGEF"/>
    <property type="match status" value="1"/>
</dbReference>
<dbReference type="Pfam" id="PF00610">
    <property type="entry name" value="DEP"/>
    <property type="match status" value="1"/>
</dbReference>
<dbReference type="InterPro" id="IPR001849">
    <property type="entry name" value="PH_domain"/>
</dbReference>
<keyword evidence="1" id="KW-0597">Phosphoprotein</keyword>
<feature type="domain" description="DH" evidence="5">
    <location>
        <begin position="297"/>
        <end position="484"/>
    </location>
</feature>
<feature type="domain" description="PH" evidence="4">
    <location>
        <begin position="514"/>
        <end position="627"/>
    </location>
</feature>
<dbReference type="PROSITE" id="PS50010">
    <property type="entry name" value="DH_2"/>
    <property type="match status" value="1"/>
</dbReference>
<evidence type="ECO:0000256" key="2">
    <source>
        <dbReference type="ARBA" id="ARBA00022658"/>
    </source>
</evidence>
<dbReference type="InterPro" id="IPR000219">
    <property type="entry name" value="DH_dom"/>
</dbReference>
<dbReference type="GO" id="GO:0035556">
    <property type="term" value="P:intracellular signal transduction"/>
    <property type="evidence" value="ECO:0007669"/>
    <property type="project" value="InterPro"/>
</dbReference>
<feature type="compositionally biased region" description="Polar residues" evidence="3">
    <location>
        <begin position="954"/>
        <end position="973"/>
    </location>
</feature>
<evidence type="ECO:0000259" key="6">
    <source>
        <dbReference type="PROSITE" id="PS50219"/>
    </source>
</evidence>